<dbReference type="OrthoDB" id="1198916at2"/>
<comment type="caution">
    <text evidence="2">The sequence shown here is derived from an EMBL/GenBank/DDBJ whole genome shotgun (WGS) entry which is preliminary data.</text>
</comment>
<proteinExistence type="predicted"/>
<organism evidence="2 3">
    <name type="scientific">Tenacibaculum aiptasiae</name>
    <dbReference type="NCBI Taxonomy" id="426481"/>
    <lineage>
        <taxon>Bacteria</taxon>
        <taxon>Pseudomonadati</taxon>
        <taxon>Bacteroidota</taxon>
        <taxon>Flavobacteriia</taxon>
        <taxon>Flavobacteriales</taxon>
        <taxon>Flavobacteriaceae</taxon>
        <taxon>Tenacibaculum</taxon>
    </lineage>
</organism>
<evidence type="ECO:0000259" key="1">
    <source>
        <dbReference type="Pfam" id="PF01755"/>
    </source>
</evidence>
<reference evidence="2 3" key="1">
    <citation type="submission" date="2019-09" db="EMBL/GenBank/DDBJ databases">
        <authorList>
            <person name="Cao W.R."/>
        </authorList>
    </citation>
    <scope>NUCLEOTIDE SEQUENCE [LARGE SCALE GENOMIC DNA]</scope>
    <source>
        <strain evidence="3">a4</strain>
    </source>
</reference>
<dbReference type="CDD" id="cd06532">
    <property type="entry name" value="Glyco_transf_25"/>
    <property type="match status" value="1"/>
</dbReference>
<evidence type="ECO:0000313" key="2">
    <source>
        <dbReference type="EMBL" id="KAB1159316.1"/>
    </source>
</evidence>
<dbReference type="Proteomes" id="UP000467305">
    <property type="component" value="Unassembled WGS sequence"/>
</dbReference>
<name>A0A7J5ANW3_9FLAO</name>
<dbReference type="GO" id="GO:0016740">
    <property type="term" value="F:transferase activity"/>
    <property type="evidence" value="ECO:0007669"/>
    <property type="project" value="UniProtKB-KW"/>
</dbReference>
<feature type="domain" description="Glycosyl transferase family 25" evidence="1">
    <location>
        <begin position="5"/>
        <end position="127"/>
    </location>
</feature>
<dbReference type="RefSeq" id="WP_150898535.1">
    <property type="nucleotide sequence ID" value="NZ_WAAU01000008.1"/>
</dbReference>
<gene>
    <name evidence="2" type="ORF">F7018_03115</name>
</gene>
<dbReference type="EMBL" id="WAAU01000008">
    <property type="protein sequence ID" value="KAB1159316.1"/>
    <property type="molecule type" value="Genomic_DNA"/>
</dbReference>
<evidence type="ECO:0000313" key="3">
    <source>
        <dbReference type="Proteomes" id="UP000467305"/>
    </source>
</evidence>
<sequence>MKSYKVYYINLDKSVQRRDFMEDQFKKLNIPLERMPAVYGKELPSDFLSKSKKQHNILTHYPYLNDGEIGLTMTYFKLWEIIQNQEEDYAIVLEDDALLTDDFFTDLPNILNDVTTEDFVDISGRKGFYTLSQTDYTTKFLVPPLQTTGQIIGKEAAKKLSSNLGVYYSPIDVIKQDVFKHKTPVLVTRKEYVKSNDFNIGGTTIQQKKMPLYKKIIREVIRPLWQLIALLTYKTYRFIRNYSFYKK</sequence>
<keyword evidence="3" id="KW-1185">Reference proteome</keyword>
<keyword evidence="2" id="KW-0808">Transferase</keyword>
<dbReference type="Pfam" id="PF01755">
    <property type="entry name" value="Glyco_transf_25"/>
    <property type="match status" value="1"/>
</dbReference>
<dbReference type="InterPro" id="IPR002654">
    <property type="entry name" value="Glyco_trans_25"/>
</dbReference>
<protein>
    <submittedName>
        <fullName evidence="2">Glycosyltransferase family 25 protein</fullName>
    </submittedName>
</protein>
<accession>A0A7J5ANW3</accession>
<dbReference type="AlphaFoldDB" id="A0A7J5ANW3"/>